<dbReference type="EMBL" id="JAKOGI010001135">
    <property type="protein sequence ID" value="KAJ8427517.1"/>
    <property type="molecule type" value="Genomic_DNA"/>
</dbReference>
<dbReference type="InterPro" id="IPR040072">
    <property type="entry name" value="Methyltransferase_A"/>
</dbReference>
<evidence type="ECO:0000313" key="3">
    <source>
        <dbReference type="EMBL" id="KAJ8427517.1"/>
    </source>
</evidence>
<evidence type="ECO:0000256" key="2">
    <source>
        <dbReference type="ARBA" id="ARBA00022485"/>
    </source>
</evidence>
<dbReference type="GO" id="GO:0030488">
    <property type="term" value="P:tRNA methylation"/>
    <property type="evidence" value="ECO:0007669"/>
    <property type="project" value="TreeGrafter"/>
</dbReference>
<dbReference type="GO" id="GO:0070475">
    <property type="term" value="P:rRNA base methylation"/>
    <property type="evidence" value="ECO:0007669"/>
    <property type="project" value="TreeGrafter"/>
</dbReference>
<dbReference type="GO" id="GO:0051539">
    <property type="term" value="F:4 iron, 4 sulfur cluster binding"/>
    <property type="evidence" value="ECO:0007669"/>
    <property type="project" value="UniProtKB-KW"/>
</dbReference>
<keyword evidence="4" id="KW-1185">Reference proteome</keyword>
<reference evidence="3" key="1">
    <citation type="submission" date="2022-04" db="EMBL/GenBank/DDBJ databases">
        <title>Carnegiea gigantea Genome sequencing and assembly v2.</title>
        <authorList>
            <person name="Copetti D."/>
            <person name="Sanderson M.J."/>
            <person name="Burquez A."/>
            <person name="Wojciechowski M.F."/>
        </authorList>
    </citation>
    <scope>NUCLEOTIDE SEQUENCE</scope>
    <source>
        <strain evidence="3">SGP5-SGP5p</strain>
        <tissue evidence="3">Aerial part</tissue>
    </source>
</reference>
<keyword evidence="2" id="KW-0004">4Fe-4S</keyword>
<keyword evidence="2" id="KW-0408">Iron</keyword>
<proteinExistence type="predicted"/>
<organism evidence="3 4">
    <name type="scientific">Carnegiea gigantea</name>
    <dbReference type="NCBI Taxonomy" id="171969"/>
    <lineage>
        <taxon>Eukaryota</taxon>
        <taxon>Viridiplantae</taxon>
        <taxon>Streptophyta</taxon>
        <taxon>Embryophyta</taxon>
        <taxon>Tracheophyta</taxon>
        <taxon>Spermatophyta</taxon>
        <taxon>Magnoliopsida</taxon>
        <taxon>eudicotyledons</taxon>
        <taxon>Gunneridae</taxon>
        <taxon>Pentapetalae</taxon>
        <taxon>Caryophyllales</taxon>
        <taxon>Cactineae</taxon>
        <taxon>Cactaceae</taxon>
        <taxon>Cactoideae</taxon>
        <taxon>Echinocereeae</taxon>
        <taxon>Carnegiea</taxon>
    </lineage>
</organism>
<evidence type="ECO:0000256" key="1">
    <source>
        <dbReference type="ARBA" id="ARBA00001966"/>
    </source>
</evidence>
<keyword evidence="2" id="KW-0411">Iron-sulfur</keyword>
<dbReference type="PANTHER" id="PTHR30544">
    <property type="entry name" value="23S RRNA METHYLTRANSFERASE"/>
    <property type="match status" value="1"/>
</dbReference>
<sequence length="155" mass="17682">MFTLLPLLRSNQPSFKHLLACVSLLLRSHRRRWSCSAARISDVDAWVRRCFCLYFDVLPASFSQSARLPVCHSASWAIRKIRIWSLSDLTGLALQDILVSELVKSRVLAIEDLVKHRVTNVVFMAMGEPILNMKSVLEAHQCLNKYASYTRLGVH</sequence>
<comment type="caution">
    <text evidence="3">The sequence shown here is derived from an EMBL/GenBank/DDBJ whole genome shotgun (WGS) entry which is preliminary data.</text>
</comment>
<accession>A0A9Q1JJ82</accession>
<protein>
    <recommendedName>
        <fullName evidence="5">Radical SAM core domain-containing protein</fullName>
    </recommendedName>
</protein>
<dbReference type="Gene3D" id="3.20.20.70">
    <property type="entry name" value="Aldolase class I"/>
    <property type="match status" value="1"/>
</dbReference>
<dbReference type="Proteomes" id="UP001153076">
    <property type="component" value="Unassembled WGS sequence"/>
</dbReference>
<dbReference type="OrthoDB" id="1935305at2759"/>
<dbReference type="InterPro" id="IPR013785">
    <property type="entry name" value="Aldolase_TIM"/>
</dbReference>
<comment type="cofactor">
    <cofactor evidence="1">
        <name>[4Fe-4S] cluster</name>
        <dbReference type="ChEBI" id="CHEBI:49883"/>
    </cofactor>
</comment>
<dbReference type="AlphaFoldDB" id="A0A9Q1JJ82"/>
<dbReference type="PANTHER" id="PTHR30544:SF5">
    <property type="entry name" value="RADICAL SAM CORE DOMAIN-CONTAINING PROTEIN"/>
    <property type="match status" value="1"/>
</dbReference>
<evidence type="ECO:0008006" key="5">
    <source>
        <dbReference type="Google" id="ProtNLM"/>
    </source>
</evidence>
<gene>
    <name evidence="3" type="ORF">Cgig2_008877</name>
</gene>
<keyword evidence="2" id="KW-0479">Metal-binding</keyword>
<evidence type="ECO:0000313" key="4">
    <source>
        <dbReference type="Proteomes" id="UP001153076"/>
    </source>
</evidence>
<name>A0A9Q1JJ82_9CARY</name>